<dbReference type="Proteomes" id="UP001165960">
    <property type="component" value="Unassembled WGS sequence"/>
</dbReference>
<accession>A0ACC2TTL1</accession>
<evidence type="ECO:0000313" key="2">
    <source>
        <dbReference type="Proteomes" id="UP001165960"/>
    </source>
</evidence>
<sequence>MNDDYKPVVPGSSKDPLEADTLKIEKLNKGISIEKLFEDTLITISLADLFQESPTSQQKAHKAVLALQPHRKEESFLAGTGAPRTEGAVNGRMTHAILDGGAYSNLITAKFLESLTDITIAPSDVTFIMSDESKKFCLSMVKGLKLWIGGTEIEIDASIFNHHKYTLLMRIQKMTELGIITQCSGNNWTIEYNNLKTQLYITFDTPQITKFLCESIESNISKNKWLSNDKKSQLVEFIEPYVSNIVGDSNNLPEASGFKHKIDTGDAFPITSRFYHLLQSKEEFVKKEINRLLKKGLIKPSS</sequence>
<keyword evidence="2" id="KW-1185">Reference proteome</keyword>
<proteinExistence type="predicted"/>
<gene>
    <name evidence="1" type="ORF">DSO57_1012074</name>
</gene>
<protein>
    <submittedName>
        <fullName evidence="1">Uncharacterized protein</fullName>
    </submittedName>
</protein>
<evidence type="ECO:0000313" key="1">
    <source>
        <dbReference type="EMBL" id="KAJ9077909.1"/>
    </source>
</evidence>
<name>A0ACC2TTL1_9FUNG</name>
<reference evidence="1" key="1">
    <citation type="submission" date="2022-04" db="EMBL/GenBank/DDBJ databases">
        <title>Genome of the entomopathogenic fungus Entomophthora muscae.</title>
        <authorList>
            <person name="Elya C."/>
            <person name="Lovett B.R."/>
            <person name="Lee E."/>
            <person name="Macias A.M."/>
            <person name="Hajek A.E."/>
            <person name="De Bivort B.L."/>
            <person name="Kasson M.T."/>
            <person name="De Fine Licht H.H."/>
            <person name="Stajich J.E."/>
        </authorList>
    </citation>
    <scope>NUCLEOTIDE SEQUENCE</scope>
    <source>
        <strain evidence="1">Berkeley</strain>
    </source>
</reference>
<comment type="caution">
    <text evidence="1">The sequence shown here is derived from an EMBL/GenBank/DDBJ whole genome shotgun (WGS) entry which is preliminary data.</text>
</comment>
<organism evidence="1 2">
    <name type="scientific">Entomophthora muscae</name>
    <dbReference type="NCBI Taxonomy" id="34485"/>
    <lineage>
        <taxon>Eukaryota</taxon>
        <taxon>Fungi</taxon>
        <taxon>Fungi incertae sedis</taxon>
        <taxon>Zoopagomycota</taxon>
        <taxon>Entomophthoromycotina</taxon>
        <taxon>Entomophthoromycetes</taxon>
        <taxon>Entomophthorales</taxon>
        <taxon>Entomophthoraceae</taxon>
        <taxon>Entomophthora</taxon>
    </lineage>
</organism>
<dbReference type="EMBL" id="QTSX02002172">
    <property type="protein sequence ID" value="KAJ9077909.1"/>
    <property type="molecule type" value="Genomic_DNA"/>
</dbReference>